<evidence type="ECO:0000256" key="4">
    <source>
        <dbReference type="SAM" id="SignalP"/>
    </source>
</evidence>
<gene>
    <name evidence="6" type="ORF">G9C98_002044</name>
</gene>
<dbReference type="PANTHER" id="PTHR23199:SF12">
    <property type="entry name" value="NEUROTROPHIN 1-RELATED"/>
    <property type="match status" value="1"/>
</dbReference>
<protein>
    <recommendedName>
        <fullName evidence="5">Spaetzle domain-containing protein</fullName>
    </recommendedName>
</protein>
<dbReference type="Pfam" id="PF16077">
    <property type="entry name" value="Spaetzle"/>
    <property type="match status" value="1"/>
</dbReference>
<keyword evidence="2" id="KW-1015">Disulfide bond</keyword>
<organism evidence="6 7">
    <name type="scientific">Cotesia typhae</name>
    <dbReference type="NCBI Taxonomy" id="2053667"/>
    <lineage>
        <taxon>Eukaryota</taxon>
        <taxon>Metazoa</taxon>
        <taxon>Ecdysozoa</taxon>
        <taxon>Arthropoda</taxon>
        <taxon>Hexapoda</taxon>
        <taxon>Insecta</taxon>
        <taxon>Pterygota</taxon>
        <taxon>Neoptera</taxon>
        <taxon>Endopterygota</taxon>
        <taxon>Hymenoptera</taxon>
        <taxon>Apocrita</taxon>
        <taxon>Ichneumonoidea</taxon>
        <taxon>Braconidae</taxon>
        <taxon>Microgastrinae</taxon>
        <taxon>Cotesia</taxon>
    </lineage>
</organism>
<accession>A0A8J5V118</accession>
<feature type="chain" id="PRO_5035227935" description="Spaetzle domain-containing protein" evidence="4">
    <location>
        <begin position="22"/>
        <end position="218"/>
    </location>
</feature>
<evidence type="ECO:0000313" key="6">
    <source>
        <dbReference type="EMBL" id="KAG8041056.1"/>
    </source>
</evidence>
<comment type="caution">
    <text evidence="6">The sequence shown here is derived from an EMBL/GenBank/DDBJ whole genome shotgun (WGS) entry which is preliminary data.</text>
</comment>
<reference evidence="6" key="1">
    <citation type="submission" date="2020-03" db="EMBL/GenBank/DDBJ databases">
        <authorList>
            <person name="Chebbi M.A."/>
            <person name="Drezen J.M."/>
        </authorList>
    </citation>
    <scope>NUCLEOTIDE SEQUENCE</scope>
    <source>
        <tissue evidence="6">Whole body</tissue>
    </source>
</reference>
<dbReference type="InterPro" id="IPR032104">
    <property type="entry name" value="Spaetzle"/>
</dbReference>
<dbReference type="OrthoDB" id="6359065at2759"/>
<evidence type="ECO:0000256" key="3">
    <source>
        <dbReference type="ARBA" id="ARBA00023180"/>
    </source>
</evidence>
<dbReference type="GO" id="GO:0021556">
    <property type="term" value="P:central nervous system formation"/>
    <property type="evidence" value="ECO:0007669"/>
    <property type="project" value="TreeGrafter"/>
</dbReference>
<feature type="domain" description="Spaetzle" evidence="5">
    <location>
        <begin position="111"/>
        <end position="203"/>
    </location>
</feature>
<keyword evidence="1 4" id="KW-0732">Signal</keyword>
<proteinExistence type="predicted"/>
<dbReference type="GO" id="GO:0005121">
    <property type="term" value="F:Toll binding"/>
    <property type="evidence" value="ECO:0007669"/>
    <property type="project" value="TreeGrafter"/>
</dbReference>
<reference evidence="6" key="2">
    <citation type="submission" date="2021-04" db="EMBL/GenBank/DDBJ databases">
        <title>Genome-wide patterns of bracovirus chromosomal integration into multiple host tissues during parasitism.</title>
        <authorList>
            <person name="Chebbi M.A.C."/>
        </authorList>
    </citation>
    <scope>NUCLEOTIDE SEQUENCE</scope>
    <source>
        <tissue evidence="6">Whole body</tissue>
    </source>
</reference>
<dbReference type="EMBL" id="JAAOIC020000019">
    <property type="protein sequence ID" value="KAG8041056.1"/>
    <property type="molecule type" value="Genomic_DNA"/>
</dbReference>
<dbReference type="GO" id="GO:0005576">
    <property type="term" value="C:extracellular region"/>
    <property type="evidence" value="ECO:0007669"/>
    <property type="project" value="TreeGrafter"/>
</dbReference>
<feature type="signal peptide" evidence="4">
    <location>
        <begin position="1"/>
        <end position="21"/>
    </location>
</feature>
<dbReference type="Proteomes" id="UP000729913">
    <property type="component" value="Unassembled WGS sequence"/>
</dbReference>
<dbReference type="AlphaFoldDB" id="A0A8J5V118"/>
<evidence type="ECO:0000256" key="2">
    <source>
        <dbReference type="ARBA" id="ARBA00023157"/>
    </source>
</evidence>
<dbReference type="GO" id="GO:0045087">
    <property type="term" value="P:innate immune response"/>
    <property type="evidence" value="ECO:0007669"/>
    <property type="project" value="TreeGrafter"/>
</dbReference>
<name>A0A8J5V118_9HYME</name>
<dbReference type="PANTHER" id="PTHR23199">
    <property type="entry name" value="NEUROTROPHIN 1-RELATED"/>
    <property type="match status" value="1"/>
</dbReference>
<evidence type="ECO:0000256" key="1">
    <source>
        <dbReference type="ARBA" id="ARBA00022729"/>
    </source>
</evidence>
<keyword evidence="3" id="KW-0325">Glycoprotein</keyword>
<sequence length="218" mass="24652">MVLRLLLVVCCVLEVTKLITSFPTQLKLDGNVTFVENFVNQTELNEKISIQGSKNKPVELELDRSKKIFHYANGKNNNSSVTLLPKCDGREFCEEPLDPKPKFGNDKSDGLCKGLSKYIIPRAAHNKDGETKYIINTKEYVQGMNVETCENVDSPCRLIDGFAVGYKTMCVQKFMYKKLVSLSDTGEAETDWFSMPASCCCKIEFTGIDHDLYRHKLN</sequence>
<dbReference type="GO" id="GO:0008083">
    <property type="term" value="F:growth factor activity"/>
    <property type="evidence" value="ECO:0007669"/>
    <property type="project" value="TreeGrafter"/>
</dbReference>
<dbReference type="InterPro" id="IPR052444">
    <property type="entry name" value="Spz/Toll_ligand-like"/>
</dbReference>
<keyword evidence="7" id="KW-1185">Reference proteome</keyword>
<evidence type="ECO:0000259" key="5">
    <source>
        <dbReference type="Pfam" id="PF16077"/>
    </source>
</evidence>
<evidence type="ECO:0000313" key="7">
    <source>
        <dbReference type="Proteomes" id="UP000729913"/>
    </source>
</evidence>